<organism evidence="1">
    <name type="scientific">Triatoma infestans</name>
    <name type="common">Assassin bug</name>
    <dbReference type="NCBI Taxonomy" id="30076"/>
    <lineage>
        <taxon>Eukaryota</taxon>
        <taxon>Metazoa</taxon>
        <taxon>Ecdysozoa</taxon>
        <taxon>Arthropoda</taxon>
        <taxon>Hexapoda</taxon>
        <taxon>Insecta</taxon>
        <taxon>Pterygota</taxon>
        <taxon>Neoptera</taxon>
        <taxon>Paraneoptera</taxon>
        <taxon>Hemiptera</taxon>
        <taxon>Heteroptera</taxon>
        <taxon>Panheteroptera</taxon>
        <taxon>Cimicomorpha</taxon>
        <taxon>Reduviidae</taxon>
        <taxon>Triatominae</taxon>
        <taxon>Triatoma</taxon>
    </lineage>
</organism>
<sequence>MKNVKYSVAGHGLNQFW</sequence>
<protein>
    <submittedName>
        <fullName evidence="1">Sideroflexin-1</fullName>
    </submittedName>
</protein>
<name>A0A170YFN5_TRIIF</name>
<reference evidence="1" key="1">
    <citation type="submission" date="2016-04" db="EMBL/GenBank/DDBJ databases">
        <authorList>
            <person name="Calderon-Fernandez G.M.Sr."/>
        </authorList>
    </citation>
    <scope>NUCLEOTIDE SEQUENCE</scope>
    <source>
        <strain evidence="1">Int1</strain>
        <tissue evidence="1">Integument</tissue>
    </source>
</reference>
<accession>A0A170YFN5</accession>
<dbReference type="EMBL" id="GEMB01003345">
    <property type="protein sequence ID" value="JAR99869.1"/>
    <property type="molecule type" value="Transcribed_RNA"/>
</dbReference>
<evidence type="ECO:0000313" key="1">
    <source>
        <dbReference type="EMBL" id="JAR99869.1"/>
    </source>
</evidence>
<proteinExistence type="predicted"/>
<dbReference type="AlphaFoldDB" id="A0A170YFN5"/>
<reference evidence="1" key="2">
    <citation type="journal article" date="2017" name="J. Med. Entomol.">
        <title>Transcriptome Analysis of the Triatoma infestans (Hemiptera: Reduviidae) Integument.</title>
        <authorList>
            <person name="Calderon-Fernandez G.M."/>
            <person name="Moriconi D.E."/>
            <person name="Dulbecco A.B."/>
            <person name="Juarez M.P."/>
        </authorList>
    </citation>
    <scope>NUCLEOTIDE SEQUENCE</scope>
    <source>
        <strain evidence="1">Int1</strain>
        <tissue evidence="1">Integument</tissue>
    </source>
</reference>